<dbReference type="PANTHER" id="PTHR33692:SF1">
    <property type="entry name" value="RIBOSOME MATURATION FACTOR RIMM"/>
    <property type="match status" value="1"/>
</dbReference>
<comment type="caution">
    <text evidence="8">The sequence shown here is derived from an EMBL/GenBank/DDBJ whole genome shotgun (WGS) entry which is preliminary data.</text>
</comment>
<gene>
    <name evidence="5 8" type="primary">rimM</name>
    <name evidence="8" type="ORF">CVT63_00635</name>
</gene>
<dbReference type="InterPro" id="IPR011033">
    <property type="entry name" value="PRC_barrel-like_sf"/>
</dbReference>
<sequence length="183" mass="19732">MEIGLNKNDVAPGGDDLLAVGKIVKPHGIRGALVVEVLSDWPERFAPGSKLLVEVGNQEFREVTVESAAPYGKGMRVFFFGVTDREAALNLRDLYLLAPASNAAPLAEGEYWAHDLKGMKLVEEDGSEHGEVLEVVCRAAQDLLMVTAADGTEFGVPLVSEFIRGVDMEKRVITVNLPNGMAP</sequence>
<dbReference type="InterPro" id="IPR009000">
    <property type="entry name" value="Transl_B-barrel_sf"/>
</dbReference>
<dbReference type="PANTHER" id="PTHR33692">
    <property type="entry name" value="RIBOSOME MATURATION FACTOR RIMM"/>
    <property type="match status" value="1"/>
</dbReference>
<keyword evidence="3 5" id="KW-0698">rRNA processing</keyword>
<comment type="similarity">
    <text evidence="5">Belongs to the RimM family.</text>
</comment>
<comment type="subunit">
    <text evidence="5">Binds ribosomal protein uS19.</text>
</comment>
<comment type="function">
    <text evidence="5">An accessory protein needed during the final step in the assembly of 30S ribosomal subunit, possibly for assembly of the head region. Essential for efficient processing of 16S rRNA. May be needed both before and after RbfA during the maturation of 16S rRNA. It has affinity for free ribosomal 30S subunits but not for 70S ribosomes.</text>
</comment>
<evidence type="ECO:0000313" key="8">
    <source>
        <dbReference type="EMBL" id="PKQ28812.1"/>
    </source>
</evidence>
<evidence type="ECO:0000256" key="4">
    <source>
        <dbReference type="ARBA" id="ARBA00023186"/>
    </source>
</evidence>
<organism evidence="8 9">
    <name type="scientific">Candidatus Anoxymicrobium japonicum</name>
    <dbReference type="NCBI Taxonomy" id="2013648"/>
    <lineage>
        <taxon>Bacteria</taxon>
        <taxon>Bacillati</taxon>
        <taxon>Actinomycetota</taxon>
        <taxon>Candidatus Geothermincolia</taxon>
        <taxon>Candidatus Geothermincolales</taxon>
        <taxon>Candidatus Anoxymicrobiaceae</taxon>
        <taxon>Candidatus Anoxymicrobium</taxon>
    </lineage>
</organism>
<evidence type="ECO:0000259" key="7">
    <source>
        <dbReference type="Pfam" id="PF24986"/>
    </source>
</evidence>
<dbReference type="Proteomes" id="UP000233654">
    <property type="component" value="Unassembled WGS sequence"/>
</dbReference>
<dbReference type="InterPro" id="IPR036976">
    <property type="entry name" value="RimM_N_sf"/>
</dbReference>
<dbReference type="Gene3D" id="2.40.30.60">
    <property type="entry name" value="RimM"/>
    <property type="match status" value="1"/>
</dbReference>
<feature type="domain" description="Ribosome maturation factor RimM PRC barrel" evidence="7">
    <location>
        <begin position="114"/>
        <end position="181"/>
    </location>
</feature>
<comment type="domain">
    <text evidence="5">The PRC barrel domain binds ribosomal protein uS19.</text>
</comment>
<dbReference type="InterPro" id="IPR011961">
    <property type="entry name" value="RimM"/>
</dbReference>
<accession>A0A2N3G867</accession>
<evidence type="ECO:0000256" key="2">
    <source>
        <dbReference type="ARBA" id="ARBA00022517"/>
    </source>
</evidence>
<evidence type="ECO:0000313" key="9">
    <source>
        <dbReference type="Proteomes" id="UP000233654"/>
    </source>
</evidence>
<comment type="subcellular location">
    <subcellularLocation>
        <location evidence="5">Cytoplasm</location>
    </subcellularLocation>
</comment>
<feature type="domain" description="RimM N-terminal" evidence="6">
    <location>
        <begin position="20"/>
        <end position="101"/>
    </location>
</feature>
<name>A0A2N3G867_9ACTN</name>
<evidence type="ECO:0000256" key="3">
    <source>
        <dbReference type="ARBA" id="ARBA00022552"/>
    </source>
</evidence>
<protein>
    <recommendedName>
        <fullName evidence="5">Ribosome maturation factor RimM</fullName>
    </recommendedName>
</protein>
<dbReference type="GO" id="GO:0043022">
    <property type="term" value="F:ribosome binding"/>
    <property type="evidence" value="ECO:0007669"/>
    <property type="project" value="InterPro"/>
</dbReference>
<dbReference type="GO" id="GO:0042274">
    <property type="term" value="P:ribosomal small subunit biogenesis"/>
    <property type="evidence" value="ECO:0007669"/>
    <property type="project" value="UniProtKB-UniRule"/>
</dbReference>
<dbReference type="InterPro" id="IPR002676">
    <property type="entry name" value="RimM_N"/>
</dbReference>
<dbReference type="GO" id="GO:0005840">
    <property type="term" value="C:ribosome"/>
    <property type="evidence" value="ECO:0007669"/>
    <property type="project" value="InterPro"/>
</dbReference>
<dbReference type="Pfam" id="PF01782">
    <property type="entry name" value="RimM"/>
    <property type="match status" value="1"/>
</dbReference>
<dbReference type="SUPFAM" id="SSF50346">
    <property type="entry name" value="PRC-barrel domain"/>
    <property type="match status" value="1"/>
</dbReference>
<dbReference type="GO" id="GO:0005737">
    <property type="term" value="C:cytoplasm"/>
    <property type="evidence" value="ECO:0007669"/>
    <property type="project" value="UniProtKB-SubCell"/>
</dbReference>
<dbReference type="EMBL" id="PHEX01000004">
    <property type="protein sequence ID" value="PKQ28812.1"/>
    <property type="molecule type" value="Genomic_DNA"/>
</dbReference>
<evidence type="ECO:0000256" key="5">
    <source>
        <dbReference type="HAMAP-Rule" id="MF_00014"/>
    </source>
</evidence>
<reference evidence="8 9" key="1">
    <citation type="journal article" date="2017" name="ISME J.">
        <title>Potential for microbial H2 and metal transformations associated with novel bacteria and archaea in deep terrestrial subsurface sediments.</title>
        <authorList>
            <person name="Hernsdorf A.W."/>
            <person name="Amano Y."/>
            <person name="Miyakawa K."/>
            <person name="Ise K."/>
            <person name="Suzuki Y."/>
            <person name="Anantharaman K."/>
            <person name="Probst A."/>
            <person name="Burstein D."/>
            <person name="Thomas B.C."/>
            <person name="Banfield J.F."/>
        </authorList>
    </citation>
    <scope>NUCLEOTIDE SEQUENCE [LARGE SCALE GENOMIC DNA]</scope>
    <source>
        <strain evidence="8">HGW-Actinobacteria-3</strain>
    </source>
</reference>
<dbReference type="NCBIfam" id="TIGR02273">
    <property type="entry name" value="16S_RimM"/>
    <property type="match status" value="1"/>
</dbReference>
<evidence type="ECO:0000259" key="6">
    <source>
        <dbReference type="Pfam" id="PF01782"/>
    </source>
</evidence>
<dbReference type="Pfam" id="PF24986">
    <property type="entry name" value="PRC_RimM"/>
    <property type="match status" value="1"/>
</dbReference>
<dbReference type="GO" id="GO:0006364">
    <property type="term" value="P:rRNA processing"/>
    <property type="evidence" value="ECO:0007669"/>
    <property type="project" value="UniProtKB-UniRule"/>
</dbReference>
<dbReference type="SUPFAM" id="SSF50447">
    <property type="entry name" value="Translation proteins"/>
    <property type="match status" value="1"/>
</dbReference>
<dbReference type="Gene3D" id="2.30.30.240">
    <property type="entry name" value="PRC-barrel domain"/>
    <property type="match status" value="1"/>
</dbReference>
<dbReference type="AlphaFoldDB" id="A0A2N3G867"/>
<dbReference type="InterPro" id="IPR056792">
    <property type="entry name" value="PRC_RimM"/>
</dbReference>
<dbReference type="HAMAP" id="MF_00014">
    <property type="entry name" value="Ribosome_mat_RimM"/>
    <property type="match status" value="1"/>
</dbReference>
<proteinExistence type="inferred from homology"/>
<keyword evidence="1 5" id="KW-0963">Cytoplasm</keyword>
<keyword evidence="4 5" id="KW-0143">Chaperone</keyword>
<keyword evidence="2 5" id="KW-0690">Ribosome biogenesis</keyword>
<evidence type="ECO:0000256" key="1">
    <source>
        <dbReference type="ARBA" id="ARBA00022490"/>
    </source>
</evidence>